<dbReference type="Proteomes" id="UP000281741">
    <property type="component" value="Chromosome"/>
</dbReference>
<sequence length="700" mass="80877">MNFLHSDIIIRKSGDKQTIWLSQRLVIDVCGMSEDFLRTKARPRYKASVQACYHHHNILPDTGKGWRWAKMESGFYYDLSRIPNRAPQNYRELFGDATELVRNYEDFIKGKQSSNFETDFKRHLNNVYRSYLEFYTDANEVQRPALAKACAVIDFILDHKDSYPGTKNKLYKDLEPVLKKLDLQYIPHHHLRLKEKIDELFATERLSIPDIIKLPRAGNSNSMVFADPQLVSWALQLRSMPKNYSNDYIIRKITDMCSLTGKRVPSRRWFGQNIFELPGTKFLTSKRFGSSRKSHIHKSYIPTEGALYAGDCWEMDATRVNIIGHSVEIVDEITGKKKKVEKFLMVVAIRDVHSGDIVGYSFDHSENRRVYTDAIAMAVKNTGYLPYEIITDRFPGHNTPEVETLFARMEALGVKIEISHNANDKAGVERFFRTLQQITMPDSDFFYGDGIMSRSLSAFRSPEYLEGIKKESKKAGFDMYAAVEESTFIIETFRDTLYSKYSRKHSKVNLSPRQIHDQSEKPHVIEVSDATISMLFGLKKKNIQIRNNGQIETEIYGVKMHYFISPAYYDVIKNYHLESVVLSYDIEDLSVVYLWENHGILLKSLCEAEFFVPAKTKGPNKNLQQIGVAKAREKAIESLKSIDYEQTIGEENYMLGKYGKKDITNTADDYYNDRPVKKVSGSDVQPDDFENDYLNDRNAY</sequence>
<dbReference type="Proteomes" id="UP000274073">
    <property type="component" value="Chromosome"/>
</dbReference>
<dbReference type="GO" id="GO:0015074">
    <property type="term" value="P:DNA integration"/>
    <property type="evidence" value="ECO:0007669"/>
    <property type="project" value="InterPro"/>
</dbReference>
<dbReference type="GO" id="GO:0003676">
    <property type="term" value="F:nucleic acid binding"/>
    <property type="evidence" value="ECO:0007669"/>
    <property type="project" value="InterPro"/>
</dbReference>
<dbReference type="PROSITE" id="PS50994">
    <property type="entry name" value="INTEGRASE"/>
    <property type="match status" value="1"/>
</dbReference>
<dbReference type="EMBL" id="CP033915">
    <property type="protein sequence ID" value="AZA87126.1"/>
    <property type="molecule type" value="Genomic_DNA"/>
</dbReference>
<dbReference type="Gene3D" id="3.30.420.10">
    <property type="entry name" value="Ribonuclease H-like superfamily/Ribonuclease H"/>
    <property type="match status" value="1"/>
</dbReference>
<dbReference type="InterPro" id="IPR036397">
    <property type="entry name" value="RNaseH_sf"/>
</dbReference>
<keyword evidence="6" id="KW-1185">Reference proteome</keyword>
<gene>
    <name evidence="3" type="ORF">EG349_10180</name>
    <name evidence="4" type="ORF">EG353_08255</name>
</gene>
<dbReference type="AlphaFoldDB" id="A0AAD1DLT0"/>
<reference evidence="5 6" key="1">
    <citation type="submission" date="2018-11" db="EMBL/GenBank/DDBJ databases">
        <title>Proposal to divide the Flavobacteriaceae and reorganize its genera based on Amino Acid Identity values calculated from whole genome sequences.</title>
        <authorList>
            <person name="Nicholson A.C."/>
            <person name="Gulvik C.A."/>
            <person name="Whitney A.M."/>
            <person name="Humrighouse B.W."/>
            <person name="Bell M."/>
            <person name="Holmes B."/>
            <person name="Steigerwalt A.G."/>
            <person name="Villarma A."/>
            <person name="Sheth M."/>
            <person name="Batra D."/>
            <person name="Pryor J."/>
            <person name="Bernardet J.-F."/>
            <person name="Hugo C."/>
            <person name="Kampfer P."/>
            <person name="Newman J."/>
            <person name="McQuiston J.R."/>
        </authorList>
    </citation>
    <scope>NUCLEOTIDE SEQUENCE [LARGE SCALE GENOMIC DNA]</scope>
    <source>
        <strain evidence="3 5">G0207</strain>
        <strain evidence="4 6">H5143</strain>
    </source>
</reference>
<accession>A0AAD1DLT0</accession>
<protein>
    <submittedName>
        <fullName evidence="3">Transposase</fullName>
    </submittedName>
</protein>
<evidence type="ECO:0000259" key="2">
    <source>
        <dbReference type="PROSITE" id="PS50994"/>
    </source>
</evidence>
<organism evidence="3 5">
    <name type="scientific">Chryseobacterium shandongense</name>
    <dbReference type="NCBI Taxonomy" id="1493872"/>
    <lineage>
        <taxon>Bacteria</taxon>
        <taxon>Pseudomonadati</taxon>
        <taxon>Bacteroidota</taxon>
        <taxon>Flavobacteriia</taxon>
        <taxon>Flavobacteriales</taxon>
        <taxon>Weeksellaceae</taxon>
        <taxon>Chryseobacterium group</taxon>
        <taxon>Chryseobacterium</taxon>
    </lineage>
</organism>
<feature type="domain" description="Integrase catalytic" evidence="2">
    <location>
        <begin position="298"/>
        <end position="520"/>
    </location>
</feature>
<dbReference type="InterPro" id="IPR001584">
    <property type="entry name" value="Integrase_cat-core"/>
</dbReference>
<dbReference type="SUPFAM" id="SSF53098">
    <property type="entry name" value="Ribonuclease H-like"/>
    <property type="match status" value="1"/>
</dbReference>
<evidence type="ECO:0000313" key="5">
    <source>
        <dbReference type="Proteomes" id="UP000274073"/>
    </source>
</evidence>
<proteinExistence type="predicted"/>
<evidence type="ECO:0000313" key="4">
    <source>
        <dbReference type="EMBL" id="AZA95555.1"/>
    </source>
</evidence>
<dbReference type="RefSeq" id="WP_123854435.1">
    <property type="nucleotide sequence ID" value="NZ_CP033912.1"/>
</dbReference>
<evidence type="ECO:0000313" key="6">
    <source>
        <dbReference type="Proteomes" id="UP000281741"/>
    </source>
</evidence>
<evidence type="ECO:0000313" key="3">
    <source>
        <dbReference type="EMBL" id="AZA87126.1"/>
    </source>
</evidence>
<dbReference type="InterPro" id="IPR012337">
    <property type="entry name" value="RNaseH-like_sf"/>
</dbReference>
<evidence type="ECO:0000256" key="1">
    <source>
        <dbReference type="SAM" id="MobiDB-lite"/>
    </source>
</evidence>
<feature type="region of interest" description="Disordered" evidence="1">
    <location>
        <begin position="674"/>
        <end position="700"/>
    </location>
</feature>
<dbReference type="EMBL" id="CP033912">
    <property type="protein sequence ID" value="AZA95555.1"/>
    <property type="molecule type" value="Genomic_DNA"/>
</dbReference>
<name>A0AAD1DLT0_9FLAO</name>